<dbReference type="InterPro" id="IPR013130">
    <property type="entry name" value="Fe3_Rdtase_TM_dom"/>
</dbReference>
<feature type="transmembrane region" description="Helical" evidence="8">
    <location>
        <begin position="89"/>
        <end position="109"/>
    </location>
</feature>
<evidence type="ECO:0000259" key="9">
    <source>
        <dbReference type="Pfam" id="PF01794"/>
    </source>
</evidence>
<gene>
    <name evidence="10" type="ORF">RCC_01858</name>
</gene>
<dbReference type="AlphaFoldDB" id="A0A2D3UPS2"/>
<keyword evidence="7 8" id="KW-0472">Membrane</keyword>
<comment type="subcellular location">
    <subcellularLocation>
        <location evidence="1">Membrane</location>
        <topology evidence="1">Multi-pass membrane protein</topology>
    </subcellularLocation>
</comment>
<evidence type="ECO:0000256" key="8">
    <source>
        <dbReference type="SAM" id="Phobius"/>
    </source>
</evidence>
<evidence type="ECO:0000256" key="6">
    <source>
        <dbReference type="ARBA" id="ARBA00023065"/>
    </source>
</evidence>
<organism evidence="10 11">
    <name type="scientific">Ramularia collo-cygni</name>
    <dbReference type="NCBI Taxonomy" id="112498"/>
    <lineage>
        <taxon>Eukaryota</taxon>
        <taxon>Fungi</taxon>
        <taxon>Dikarya</taxon>
        <taxon>Ascomycota</taxon>
        <taxon>Pezizomycotina</taxon>
        <taxon>Dothideomycetes</taxon>
        <taxon>Dothideomycetidae</taxon>
        <taxon>Mycosphaerellales</taxon>
        <taxon>Mycosphaerellaceae</taxon>
        <taxon>Ramularia</taxon>
    </lineage>
</organism>
<dbReference type="RefSeq" id="XP_023622911.1">
    <property type="nucleotide sequence ID" value="XM_023767143.1"/>
</dbReference>
<evidence type="ECO:0000256" key="5">
    <source>
        <dbReference type="ARBA" id="ARBA00023002"/>
    </source>
</evidence>
<keyword evidence="6" id="KW-0406">Ion transport</keyword>
<dbReference type="Proteomes" id="UP000225277">
    <property type="component" value="Unassembled WGS sequence"/>
</dbReference>
<dbReference type="InterPro" id="IPR050369">
    <property type="entry name" value="RBOH/FRE"/>
</dbReference>
<feature type="transmembrane region" description="Helical" evidence="8">
    <location>
        <begin position="148"/>
        <end position="170"/>
    </location>
</feature>
<evidence type="ECO:0000313" key="10">
    <source>
        <dbReference type="EMBL" id="CZT16018.1"/>
    </source>
</evidence>
<keyword evidence="4 8" id="KW-1133">Transmembrane helix</keyword>
<evidence type="ECO:0000256" key="4">
    <source>
        <dbReference type="ARBA" id="ARBA00022989"/>
    </source>
</evidence>
<keyword evidence="3" id="KW-0249">Electron transport</keyword>
<dbReference type="EMBL" id="FJUY01000002">
    <property type="protein sequence ID" value="CZT16018.1"/>
    <property type="molecule type" value="Genomic_DNA"/>
</dbReference>
<evidence type="ECO:0000256" key="7">
    <source>
        <dbReference type="ARBA" id="ARBA00023136"/>
    </source>
</evidence>
<dbReference type="PANTHER" id="PTHR11972">
    <property type="entry name" value="NADPH OXIDASE"/>
    <property type="match status" value="1"/>
</dbReference>
<proteinExistence type="predicted"/>
<name>A0A2D3UPS2_9PEZI</name>
<evidence type="ECO:0000256" key="3">
    <source>
        <dbReference type="ARBA" id="ARBA00022982"/>
    </source>
</evidence>
<feature type="domain" description="Ferric oxidoreductase" evidence="9">
    <location>
        <begin position="54"/>
        <end position="198"/>
    </location>
</feature>
<protein>
    <recommendedName>
        <fullName evidence="9">Ferric oxidoreductase domain-containing protein</fullName>
    </recommendedName>
</protein>
<dbReference type="GeneID" id="35597085"/>
<dbReference type="GO" id="GO:0005886">
    <property type="term" value="C:plasma membrane"/>
    <property type="evidence" value="ECO:0007669"/>
    <property type="project" value="TreeGrafter"/>
</dbReference>
<feature type="transmembrane region" description="Helical" evidence="8">
    <location>
        <begin position="49"/>
        <end position="69"/>
    </location>
</feature>
<dbReference type="GO" id="GO:0016491">
    <property type="term" value="F:oxidoreductase activity"/>
    <property type="evidence" value="ECO:0007669"/>
    <property type="project" value="UniProtKB-KW"/>
</dbReference>
<sequence>MGKQLRISGIVLVFWVLSLYGILIGIWWIRLRDYFGERGAGLPGNNIVAAVAMTGHLSDVSMGMVLLPVSRHSALASFFKLSPTTTYSFHMTMAYILFGLVVIHGSLYADWAALWNQDRDRFRPILPILNPTYYYNETWPGNRSSLGVWRASLIFTGSISSLIMLVMFLTSFPAIRRKYFNVFYFFHLLGIVAVVIICLHASTMFYCTIPGLSMWILDWSMRVFELRQKLDSRLRSLGNGWYSLTLPLPRKRLSGCACHSPLAHFYIHHSESSLTEIHPFTTITHLASKKSLPADKESIDIQFLFRRMAHAAPKKATQWTNKLGALVDEEKVETSRRNSQYTLPSASPILDDLTDDAVATTLRLEGPYFTPANPELYRTTVCLVAGTGLSGAIAIAAAFQAQRSLPRSEWKAAPRAVPATAGAACTVVAANGPLYWTRCIVIWTVRESDYVDVSYITGMESLEEICGSEAQDTWCYISGPGGFIAGAETVCNEIKGLSYFAARWD</sequence>
<evidence type="ECO:0000313" key="11">
    <source>
        <dbReference type="Proteomes" id="UP000225277"/>
    </source>
</evidence>
<dbReference type="OrthoDB" id="10006946at2759"/>
<keyword evidence="11" id="KW-1185">Reference proteome</keyword>
<keyword evidence="2 8" id="KW-0812">Transmembrane</keyword>
<feature type="transmembrane region" description="Helical" evidence="8">
    <location>
        <begin position="182"/>
        <end position="206"/>
    </location>
</feature>
<feature type="transmembrane region" description="Helical" evidence="8">
    <location>
        <begin position="7"/>
        <end position="29"/>
    </location>
</feature>
<keyword evidence="6" id="KW-0813">Transport</keyword>
<reference evidence="10 11" key="1">
    <citation type="submission" date="2016-03" db="EMBL/GenBank/DDBJ databases">
        <authorList>
            <person name="Ploux O."/>
        </authorList>
    </citation>
    <scope>NUCLEOTIDE SEQUENCE [LARGE SCALE GENOMIC DNA]</scope>
    <source>
        <strain evidence="10 11">URUG2</strain>
    </source>
</reference>
<dbReference type="PANTHER" id="PTHR11972:SF69">
    <property type="entry name" value="FERRIC REDUCTION OXIDASE 6-RELATED"/>
    <property type="match status" value="1"/>
</dbReference>
<evidence type="ECO:0000256" key="1">
    <source>
        <dbReference type="ARBA" id="ARBA00004141"/>
    </source>
</evidence>
<dbReference type="GO" id="GO:0006811">
    <property type="term" value="P:monoatomic ion transport"/>
    <property type="evidence" value="ECO:0007669"/>
    <property type="project" value="UniProtKB-KW"/>
</dbReference>
<dbReference type="Pfam" id="PF01794">
    <property type="entry name" value="Ferric_reduct"/>
    <property type="match status" value="1"/>
</dbReference>
<keyword evidence="5" id="KW-0560">Oxidoreductase</keyword>
<accession>A0A2D3UPS2</accession>
<dbReference type="STRING" id="112498.A0A2D3UPS2"/>
<evidence type="ECO:0000256" key="2">
    <source>
        <dbReference type="ARBA" id="ARBA00022692"/>
    </source>
</evidence>